<dbReference type="Pfam" id="PF06970">
    <property type="entry name" value="RepA_N"/>
    <property type="match status" value="1"/>
</dbReference>
<protein>
    <submittedName>
        <fullName evidence="2">Replication initiator protein A</fullName>
    </submittedName>
</protein>
<name>A0AAI8WF73_ENTMU</name>
<organism evidence="2 3">
    <name type="scientific">Enterococcus mundtii</name>
    <dbReference type="NCBI Taxonomy" id="53346"/>
    <lineage>
        <taxon>Bacteria</taxon>
        <taxon>Bacillati</taxon>
        <taxon>Bacillota</taxon>
        <taxon>Bacilli</taxon>
        <taxon>Lactobacillales</taxon>
        <taxon>Enterococcaceae</taxon>
        <taxon>Enterococcus</taxon>
    </lineage>
</organism>
<evidence type="ECO:0000313" key="2">
    <source>
        <dbReference type="EMBL" id="BBM16255.1"/>
    </source>
</evidence>
<accession>A0AAI8WF73</accession>
<evidence type="ECO:0000313" key="3">
    <source>
        <dbReference type="Proteomes" id="UP000509460"/>
    </source>
</evidence>
<keyword evidence="2" id="KW-0614">Plasmid</keyword>
<dbReference type="InterPro" id="IPR010724">
    <property type="entry name" value="RepA_N"/>
</dbReference>
<proteinExistence type="predicted"/>
<dbReference type="RefSeq" id="WP_178946844.1">
    <property type="nucleotide sequence ID" value="NZ_AP019811.1"/>
</dbReference>
<geneLocation type="plasmid" evidence="3">
    <name>pem15-1a-1 dna</name>
</geneLocation>
<gene>
    <name evidence="2" type="primary">repA</name>
    <name evidence="2" type="ORF">EM151A_4026</name>
</gene>
<reference evidence="2 3" key="1">
    <citation type="submission" date="2019-07" db="EMBL/GenBank/DDBJ databases">
        <title>antibiotic susceptibility of plant-derived lactic acid bacteria.</title>
        <authorList>
            <person name="Sugiyama M."/>
            <person name="Noda M."/>
        </authorList>
    </citation>
    <scope>NUCLEOTIDE SEQUENCE [LARGE SCALE GENOMIC DNA]</scope>
    <source>
        <strain evidence="2 3">15-1A</strain>
        <plasmid evidence="3">pem15-1a-1 dna</plasmid>
    </source>
</reference>
<evidence type="ECO:0000259" key="1">
    <source>
        <dbReference type="Pfam" id="PF06970"/>
    </source>
</evidence>
<dbReference type="AlphaFoldDB" id="A0AAI8WF73"/>
<sequence>MSDFNFYTANEVYAEKYFQLPKVFFTNEKYKKMSNDSKVAYAILKDRFSYSVKNKWVDKQNRIYFVFTVEELKSILNCAEGKVAKIKKELTEMNLLFQKRGGSTWVNGIKVNTPNKLYLGKPEATAKDVYLIDAAESQAFVGIANIANPEKSQHINKNLGIANIANPEKTNDIKGSTGIVNIADNLYYTSSLDTNRHNIDTKKDPLQDQLLLDNFEKIMKDNSIATFIPDRVLSLIKIFSSSYSEAQKTVKTIHNAKAKAEKDSQTKIIFEDLDTYGLNAEQELYQTLLKAYQKQKTEKVENIQNLIFVYVKNWFVENPIAAKQQAESSEELPTVSLHDWTTDVENSDY</sequence>
<feature type="domain" description="Replication initiator A N-terminal" evidence="1">
    <location>
        <begin position="16"/>
        <end position="90"/>
    </location>
</feature>
<dbReference type="EMBL" id="AP019811">
    <property type="protein sequence ID" value="BBM16255.1"/>
    <property type="molecule type" value="Genomic_DNA"/>
</dbReference>
<dbReference type="Proteomes" id="UP000509460">
    <property type="component" value="Plasmid pEM15-1A-1"/>
</dbReference>